<comment type="caution">
    <text evidence="2">The sequence shown here is derived from an EMBL/GenBank/DDBJ whole genome shotgun (WGS) entry which is preliminary data.</text>
</comment>
<accession>A0AAD4QSL4</accession>
<evidence type="ECO:0000313" key="3">
    <source>
        <dbReference type="Proteomes" id="UP001203297"/>
    </source>
</evidence>
<evidence type="ECO:0000313" key="2">
    <source>
        <dbReference type="EMBL" id="KAI0306931.1"/>
    </source>
</evidence>
<reference evidence="2" key="1">
    <citation type="journal article" date="2022" name="New Phytol.">
        <title>Evolutionary transition to the ectomycorrhizal habit in the genomes of a hyperdiverse lineage of mushroom-forming fungi.</title>
        <authorList>
            <person name="Looney B."/>
            <person name="Miyauchi S."/>
            <person name="Morin E."/>
            <person name="Drula E."/>
            <person name="Courty P.E."/>
            <person name="Kohler A."/>
            <person name="Kuo A."/>
            <person name="LaButti K."/>
            <person name="Pangilinan J."/>
            <person name="Lipzen A."/>
            <person name="Riley R."/>
            <person name="Andreopoulos W."/>
            <person name="He G."/>
            <person name="Johnson J."/>
            <person name="Nolan M."/>
            <person name="Tritt A."/>
            <person name="Barry K.W."/>
            <person name="Grigoriev I.V."/>
            <person name="Nagy L.G."/>
            <person name="Hibbett D."/>
            <person name="Henrissat B."/>
            <person name="Matheny P.B."/>
            <person name="Labbe J."/>
            <person name="Martin F.M."/>
        </authorList>
    </citation>
    <scope>NUCLEOTIDE SEQUENCE</scope>
    <source>
        <strain evidence="2">BPL690</strain>
    </source>
</reference>
<name>A0AAD4QSL4_9AGAM</name>
<protein>
    <submittedName>
        <fullName evidence="2">Uncharacterized protein</fullName>
    </submittedName>
</protein>
<feature type="region of interest" description="Disordered" evidence="1">
    <location>
        <begin position="66"/>
        <end position="125"/>
    </location>
</feature>
<dbReference type="AlphaFoldDB" id="A0AAD4QSL4"/>
<gene>
    <name evidence="2" type="ORF">B0F90DRAFT_1683623</name>
</gene>
<feature type="compositionally biased region" description="Pro residues" evidence="1">
    <location>
        <begin position="93"/>
        <end position="115"/>
    </location>
</feature>
<dbReference type="EMBL" id="WTXG01000002">
    <property type="protein sequence ID" value="KAI0306931.1"/>
    <property type="molecule type" value="Genomic_DNA"/>
</dbReference>
<organism evidence="2 3">
    <name type="scientific">Multifurca ochricompacta</name>
    <dbReference type="NCBI Taxonomy" id="376703"/>
    <lineage>
        <taxon>Eukaryota</taxon>
        <taxon>Fungi</taxon>
        <taxon>Dikarya</taxon>
        <taxon>Basidiomycota</taxon>
        <taxon>Agaricomycotina</taxon>
        <taxon>Agaricomycetes</taxon>
        <taxon>Russulales</taxon>
        <taxon>Russulaceae</taxon>
        <taxon>Multifurca</taxon>
    </lineage>
</organism>
<feature type="non-terminal residue" evidence="2">
    <location>
        <position position="1"/>
    </location>
</feature>
<feature type="compositionally biased region" description="Polar residues" evidence="1">
    <location>
        <begin position="66"/>
        <end position="75"/>
    </location>
</feature>
<evidence type="ECO:0000256" key="1">
    <source>
        <dbReference type="SAM" id="MobiDB-lite"/>
    </source>
</evidence>
<feature type="non-terminal residue" evidence="2">
    <location>
        <position position="125"/>
    </location>
</feature>
<proteinExistence type="predicted"/>
<dbReference type="Proteomes" id="UP001203297">
    <property type="component" value="Unassembled WGS sequence"/>
</dbReference>
<keyword evidence="3" id="KW-1185">Reference proteome</keyword>
<sequence>TIFLIFGELSPPSMLRGLLALDLAKANRISSIEVELQAISFASWSEGLGTSEERKVLSTTQVFFRAASSPSTRRSLSVDPGVSHYANESEQYQPPPPPPPPPPPEIEPALSPPAPIHVADDTSQR</sequence>